<dbReference type="RefSeq" id="WP_184747363.1">
    <property type="nucleotide sequence ID" value="NZ_JACHGJ010000005.1"/>
</dbReference>
<feature type="transmembrane region" description="Helical" evidence="1">
    <location>
        <begin position="30"/>
        <end position="47"/>
    </location>
</feature>
<dbReference type="EMBL" id="JACHGJ010000005">
    <property type="protein sequence ID" value="MBB6481118.1"/>
    <property type="molecule type" value="Genomic_DNA"/>
</dbReference>
<dbReference type="Proteomes" id="UP000587760">
    <property type="component" value="Unassembled WGS sequence"/>
</dbReference>
<keyword evidence="1" id="KW-0812">Transmembrane</keyword>
<protein>
    <recommendedName>
        <fullName evidence="4">DUF1097 domain-containing protein</fullName>
    </recommendedName>
</protein>
<dbReference type="AlphaFoldDB" id="A0A841RET4"/>
<keyword evidence="3" id="KW-1185">Reference proteome</keyword>
<feature type="transmembrane region" description="Helical" evidence="1">
    <location>
        <begin position="56"/>
        <end position="76"/>
    </location>
</feature>
<sequence length="103" mass="10990">MNKALKIGTVGVIAGALDLIPLVMVKAPMLNMIAIVCFWIVTAIFISETKLVKNSLLNGLIVAVLIMLPVVMTVYTVNPKDFLPMLSMAVILGPIAGLALEKL</sequence>
<proteinExistence type="predicted"/>
<accession>A0A841RET4</accession>
<comment type="caution">
    <text evidence="2">The sequence shown here is derived from an EMBL/GenBank/DDBJ whole genome shotgun (WGS) entry which is preliminary data.</text>
</comment>
<feature type="transmembrane region" description="Helical" evidence="1">
    <location>
        <begin position="82"/>
        <end position="100"/>
    </location>
</feature>
<evidence type="ECO:0000313" key="3">
    <source>
        <dbReference type="Proteomes" id="UP000587760"/>
    </source>
</evidence>
<gene>
    <name evidence="2" type="ORF">HNR50_002791</name>
</gene>
<evidence type="ECO:0000313" key="2">
    <source>
        <dbReference type="EMBL" id="MBB6481118.1"/>
    </source>
</evidence>
<feature type="transmembrane region" description="Helical" evidence="1">
    <location>
        <begin position="7"/>
        <end position="24"/>
    </location>
</feature>
<keyword evidence="1" id="KW-0472">Membrane</keyword>
<keyword evidence="1" id="KW-1133">Transmembrane helix</keyword>
<evidence type="ECO:0008006" key="4">
    <source>
        <dbReference type="Google" id="ProtNLM"/>
    </source>
</evidence>
<evidence type="ECO:0000256" key="1">
    <source>
        <dbReference type="SAM" id="Phobius"/>
    </source>
</evidence>
<reference evidence="2 3" key="1">
    <citation type="submission" date="2020-08" db="EMBL/GenBank/DDBJ databases">
        <title>Genomic Encyclopedia of Type Strains, Phase IV (KMG-IV): sequencing the most valuable type-strain genomes for metagenomic binning, comparative biology and taxonomic classification.</title>
        <authorList>
            <person name="Goeker M."/>
        </authorList>
    </citation>
    <scope>NUCLEOTIDE SEQUENCE [LARGE SCALE GENOMIC DNA]</scope>
    <source>
        <strain evidence="2 3">DSM 2461</strain>
    </source>
</reference>
<name>A0A841RET4_9SPIO</name>
<organism evidence="2 3">
    <name type="scientific">Spirochaeta isovalerica</name>
    <dbReference type="NCBI Taxonomy" id="150"/>
    <lineage>
        <taxon>Bacteria</taxon>
        <taxon>Pseudomonadati</taxon>
        <taxon>Spirochaetota</taxon>
        <taxon>Spirochaetia</taxon>
        <taxon>Spirochaetales</taxon>
        <taxon>Spirochaetaceae</taxon>
        <taxon>Spirochaeta</taxon>
    </lineage>
</organism>